<evidence type="ECO:0000313" key="3">
    <source>
        <dbReference type="EMBL" id="CAK9031079.1"/>
    </source>
</evidence>
<dbReference type="PANTHER" id="PTHR10182:SF3">
    <property type="entry name" value="PROTEIN MO25"/>
    <property type="match status" value="1"/>
</dbReference>
<protein>
    <submittedName>
        <fullName evidence="3">Calcium-binding protein 39 (MO25alpha) (Protein Mo25)</fullName>
    </submittedName>
</protein>
<evidence type="ECO:0000256" key="2">
    <source>
        <dbReference type="SAM" id="Phobius"/>
    </source>
</evidence>
<dbReference type="InterPro" id="IPR011989">
    <property type="entry name" value="ARM-like"/>
</dbReference>
<name>A0ABP0KW47_9DINO</name>
<evidence type="ECO:0000256" key="1">
    <source>
        <dbReference type="ARBA" id="ARBA00011012"/>
    </source>
</evidence>
<dbReference type="Gene3D" id="1.25.10.10">
    <property type="entry name" value="Leucine-rich Repeat Variant"/>
    <property type="match status" value="1"/>
</dbReference>
<proteinExistence type="inferred from homology"/>
<comment type="similarity">
    <text evidence="1">Belongs to the Mo25 family.</text>
</comment>
<organism evidence="3 4">
    <name type="scientific">Durusdinium trenchii</name>
    <dbReference type="NCBI Taxonomy" id="1381693"/>
    <lineage>
        <taxon>Eukaryota</taxon>
        <taxon>Sar</taxon>
        <taxon>Alveolata</taxon>
        <taxon>Dinophyceae</taxon>
        <taxon>Suessiales</taxon>
        <taxon>Symbiodiniaceae</taxon>
        <taxon>Durusdinium</taxon>
    </lineage>
</organism>
<reference evidence="3 4" key="1">
    <citation type="submission" date="2024-02" db="EMBL/GenBank/DDBJ databases">
        <authorList>
            <person name="Chen Y."/>
            <person name="Shah S."/>
            <person name="Dougan E. K."/>
            <person name="Thang M."/>
            <person name="Chan C."/>
        </authorList>
    </citation>
    <scope>NUCLEOTIDE SEQUENCE [LARGE SCALE GENOMIC DNA]</scope>
</reference>
<feature type="transmembrane region" description="Helical" evidence="2">
    <location>
        <begin position="145"/>
        <end position="165"/>
    </location>
</feature>
<keyword evidence="2" id="KW-1133">Transmembrane helix</keyword>
<comment type="caution">
    <text evidence="3">The sequence shown here is derived from an EMBL/GenBank/DDBJ whole genome shotgun (WGS) entry which is preliminary data.</text>
</comment>
<dbReference type="InterPro" id="IPR016024">
    <property type="entry name" value="ARM-type_fold"/>
</dbReference>
<dbReference type="SUPFAM" id="SSF48371">
    <property type="entry name" value="ARM repeat"/>
    <property type="match status" value="1"/>
</dbReference>
<accession>A0ABP0KW47</accession>
<sequence length="166" mass="19618">MRIMLTYIGDDSYLQLHMNLLRDESKTIQVEAFHVFKIFVANPSRPPRVQAILFKNKERLVNLLKELTPHRSDDKQFLEVSRHESAGFQRCNVQGRSHAKPVCLGTTLRDKDGEYFGQTREPVILHRTLCTEKNKTHIYIYICKFILYMYTIVVYLYTVQFLYVLV</sequence>
<dbReference type="EMBL" id="CAXAMM010013335">
    <property type="protein sequence ID" value="CAK9031079.1"/>
    <property type="molecule type" value="Genomic_DNA"/>
</dbReference>
<dbReference type="InterPro" id="IPR013878">
    <property type="entry name" value="Mo25"/>
</dbReference>
<keyword evidence="2" id="KW-0472">Membrane</keyword>
<dbReference type="PANTHER" id="PTHR10182">
    <property type="entry name" value="CALCIUM-BINDING PROTEIN 39-RELATED"/>
    <property type="match status" value="1"/>
</dbReference>
<gene>
    <name evidence="3" type="ORF">SCF082_LOCUS19483</name>
</gene>
<keyword evidence="4" id="KW-1185">Reference proteome</keyword>
<keyword evidence="2" id="KW-0812">Transmembrane</keyword>
<evidence type="ECO:0000313" key="4">
    <source>
        <dbReference type="Proteomes" id="UP001642464"/>
    </source>
</evidence>
<dbReference type="Pfam" id="PF08569">
    <property type="entry name" value="Mo25"/>
    <property type="match status" value="1"/>
</dbReference>
<dbReference type="Proteomes" id="UP001642464">
    <property type="component" value="Unassembled WGS sequence"/>
</dbReference>